<dbReference type="Gene3D" id="1.25.10.10">
    <property type="entry name" value="Leucine-rich Repeat Variant"/>
    <property type="match status" value="1"/>
</dbReference>
<dbReference type="GO" id="GO:0005929">
    <property type="term" value="C:cilium"/>
    <property type="evidence" value="ECO:0007669"/>
    <property type="project" value="TreeGrafter"/>
</dbReference>
<dbReference type="SUPFAM" id="SSF48371">
    <property type="entry name" value="ARM repeat"/>
    <property type="match status" value="1"/>
</dbReference>
<evidence type="ECO:0000313" key="3">
    <source>
        <dbReference type="EMBL" id="KAJ3260346.1"/>
    </source>
</evidence>
<name>A0AAD5UPK2_9FUNG</name>
<dbReference type="InterPro" id="IPR034085">
    <property type="entry name" value="TOG"/>
</dbReference>
<evidence type="ECO:0000256" key="1">
    <source>
        <dbReference type="SAM" id="MobiDB-lite"/>
    </source>
</evidence>
<dbReference type="PANTHER" id="PTHR13371:SF0">
    <property type="entry name" value="CENTROSOMAL PROTEIN OF 104 KDA"/>
    <property type="match status" value="1"/>
</dbReference>
<sequence>MQKLPFAIAECTGNDPEYPPEDLLISHHNPLATGWQSERFVSLGDNQINGFKARELKTIHIDTVAQYIQITFHKCWVNSLNLYNQVGLVAINILGRPTEVKAYVEPEMYGLVMPDISKDLKLIDHDKYIINAITLISKEKNSAVQGPSLLNIEENYALAKTMKALQEEFSKIATEISHLSNEKRTAIAVEDYDRAESLQFEIQNKKNTVVAKLQEHGYQIDGQENKLQKSKRANPKLLSLEETFERESSAGSNKTNVLGKESQDRPQSARDPSSPNELSDEDLQKYAVAISVFGPNTVGCILSPYFNLREKGINDIKSELQNENSNNPEAMCRATFQILNFVGTDIREKANALFCELYKTLLEGFQTLLNKLGDLNPRIKERSLELVLTICEFYHTVPNSVLPMIVKPFNTAKIQSIPWKHIKTRLDLAAQMIKEYGMSETGHNVSGLNMNNVTGFTVQFLDHTNVQVRESAFSVLCEISICEGQQAVLDRIPNLTPAQIQNLQKKLPGETRPSTSHKSHNSQLNSKSQAHGVTLEFSINDLEKNSTSPVKSASEEREKKEKSKGLFSFLGKKEGNLFLK</sequence>
<reference evidence="3" key="1">
    <citation type="submission" date="2020-05" db="EMBL/GenBank/DDBJ databases">
        <title>Phylogenomic resolution of chytrid fungi.</title>
        <authorList>
            <person name="Stajich J.E."/>
            <person name="Amses K."/>
            <person name="Simmons R."/>
            <person name="Seto K."/>
            <person name="Myers J."/>
            <person name="Bonds A."/>
            <person name="Quandt C.A."/>
            <person name="Barry K."/>
            <person name="Liu P."/>
            <person name="Grigoriev I."/>
            <person name="Longcore J.E."/>
            <person name="James T.Y."/>
        </authorList>
    </citation>
    <scope>NUCLEOTIDE SEQUENCE</scope>
    <source>
        <strain evidence="3">PLAUS21</strain>
    </source>
</reference>
<dbReference type="PANTHER" id="PTHR13371">
    <property type="entry name" value="GLYCINE-, GLUTAMATE-, THIENYLCYCLOHEXYLPIPERIDINE-BINDING PROTEIN"/>
    <property type="match status" value="1"/>
</dbReference>
<dbReference type="EMBL" id="JADGKB010000012">
    <property type="protein sequence ID" value="KAJ3260346.1"/>
    <property type="molecule type" value="Genomic_DNA"/>
</dbReference>
<accession>A0AAD5UPK2</accession>
<dbReference type="InterPro" id="IPR052607">
    <property type="entry name" value="CEP104-like"/>
</dbReference>
<feature type="compositionally biased region" description="Polar residues" evidence="1">
    <location>
        <begin position="521"/>
        <end position="531"/>
    </location>
</feature>
<dbReference type="InterPro" id="IPR016024">
    <property type="entry name" value="ARM-type_fold"/>
</dbReference>
<comment type="caution">
    <text evidence="3">The sequence shown here is derived from an EMBL/GenBank/DDBJ whole genome shotgun (WGS) entry which is preliminary data.</text>
</comment>
<dbReference type="Pfam" id="PF21040">
    <property type="entry name" value="CEP104-like_TOG"/>
    <property type="match status" value="1"/>
</dbReference>
<feature type="compositionally biased region" description="Basic and acidic residues" evidence="1">
    <location>
        <begin position="553"/>
        <end position="564"/>
    </location>
</feature>
<dbReference type="InterPro" id="IPR011989">
    <property type="entry name" value="ARM-like"/>
</dbReference>
<feature type="region of interest" description="Disordered" evidence="1">
    <location>
        <begin position="506"/>
        <end position="565"/>
    </location>
</feature>
<dbReference type="SMART" id="SM01349">
    <property type="entry name" value="TOG"/>
    <property type="match status" value="1"/>
</dbReference>
<organism evidence="3 4">
    <name type="scientific">Boothiomyces macroporosus</name>
    <dbReference type="NCBI Taxonomy" id="261099"/>
    <lineage>
        <taxon>Eukaryota</taxon>
        <taxon>Fungi</taxon>
        <taxon>Fungi incertae sedis</taxon>
        <taxon>Chytridiomycota</taxon>
        <taxon>Chytridiomycota incertae sedis</taxon>
        <taxon>Chytridiomycetes</taxon>
        <taxon>Rhizophydiales</taxon>
        <taxon>Terramycetaceae</taxon>
        <taxon>Boothiomyces</taxon>
    </lineage>
</organism>
<dbReference type="AlphaFoldDB" id="A0AAD5UPK2"/>
<feature type="domain" description="TOG" evidence="2">
    <location>
        <begin position="291"/>
        <end position="513"/>
    </location>
</feature>
<dbReference type="Proteomes" id="UP001210925">
    <property type="component" value="Unassembled WGS sequence"/>
</dbReference>
<proteinExistence type="predicted"/>
<dbReference type="Pfam" id="PF21038">
    <property type="entry name" value="CEP104_N"/>
    <property type="match status" value="1"/>
</dbReference>
<gene>
    <name evidence="3" type="ORF">HK103_000981</name>
</gene>
<evidence type="ECO:0000259" key="2">
    <source>
        <dbReference type="SMART" id="SM01349"/>
    </source>
</evidence>
<keyword evidence="4" id="KW-1185">Reference proteome</keyword>
<dbReference type="InterPro" id="IPR048739">
    <property type="entry name" value="CEP104_N"/>
</dbReference>
<protein>
    <recommendedName>
        <fullName evidence="2">TOG domain-containing protein</fullName>
    </recommendedName>
</protein>
<evidence type="ECO:0000313" key="4">
    <source>
        <dbReference type="Proteomes" id="UP001210925"/>
    </source>
</evidence>
<feature type="region of interest" description="Disordered" evidence="1">
    <location>
        <begin position="243"/>
        <end position="280"/>
    </location>
</feature>